<organism evidence="10 11">
    <name type="scientific">Alsobacter soli</name>
    <dbReference type="NCBI Taxonomy" id="2109933"/>
    <lineage>
        <taxon>Bacteria</taxon>
        <taxon>Pseudomonadati</taxon>
        <taxon>Pseudomonadota</taxon>
        <taxon>Alphaproteobacteria</taxon>
        <taxon>Hyphomicrobiales</taxon>
        <taxon>Alsobacteraceae</taxon>
        <taxon>Alsobacter</taxon>
    </lineage>
</organism>
<dbReference type="InterPro" id="IPR045024">
    <property type="entry name" value="NDH-2"/>
</dbReference>
<feature type="transmembrane region" description="Helical" evidence="8">
    <location>
        <begin position="147"/>
        <end position="163"/>
    </location>
</feature>
<keyword evidence="8" id="KW-0472">Membrane</keyword>
<feature type="domain" description="FAD/NAD(P)-binding" evidence="9">
    <location>
        <begin position="2"/>
        <end position="100"/>
    </location>
</feature>
<dbReference type="EMBL" id="PVZS01000005">
    <property type="protein sequence ID" value="PSC05952.1"/>
    <property type="molecule type" value="Genomic_DNA"/>
</dbReference>
<keyword evidence="8" id="KW-0812">Transmembrane</keyword>
<comment type="similarity">
    <text evidence="1">Belongs to the NADH dehydrogenase family.</text>
</comment>
<proteinExistence type="inferred from homology"/>
<protein>
    <recommendedName>
        <fullName evidence="2">NADH:ubiquinone reductase (non-electrogenic)</fullName>
        <ecNumber evidence="2">1.6.5.9</ecNumber>
    </recommendedName>
</protein>
<dbReference type="SUPFAM" id="SSF51905">
    <property type="entry name" value="FAD/NAD(P)-binding domain"/>
    <property type="match status" value="1"/>
</dbReference>
<evidence type="ECO:0000256" key="3">
    <source>
        <dbReference type="ARBA" id="ARBA00022630"/>
    </source>
</evidence>
<evidence type="ECO:0000256" key="8">
    <source>
        <dbReference type="SAM" id="Phobius"/>
    </source>
</evidence>
<dbReference type="EC" id="1.6.5.9" evidence="2"/>
<evidence type="ECO:0000256" key="1">
    <source>
        <dbReference type="ARBA" id="ARBA00005272"/>
    </source>
</evidence>
<reference evidence="11" key="1">
    <citation type="submission" date="2018-03" db="EMBL/GenBank/DDBJ databases">
        <authorList>
            <person name="Sun L."/>
            <person name="Liu H."/>
            <person name="Chen W."/>
            <person name="Huang K."/>
            <person name="Liu W."/>
            <person name="Gao X."/>
        </authorList>
    </citation>
    <scope>NUCLEOTIDE SEQUENCE [LARGE SCALE GENOMIC DNA]</scope>
    <source>
        <strain evidence="11">SH9</strain>
    </source>
</reference>
<keyword evidence="5" id="KW-0560">Oxidoreductase</keyword>
<evidence type="ECO:0000256" key="6">
    <source>
        <dbReference type="ARBA" id="ARBA00023027"/>
    </source>
</evidence>
<dbReference type="InterPro" id="IPR023753">
    <property type="entry name" value="FAD/NAD-binding_dom"/>
</dbReference>
<evidence type="ECO:0000313" key="10">
    <source>
        <dbReference type="EMBL" id="PSC05952.1"/>
    </source>
</evidence>
<dbReference type="PANTHER" id="PTHR43706:SF47">
    <property type="entry name" value="EXTERNAL NADH-UBIQUINONE OXIDOREDUCTASE 1, MITOCHONDRIAL-RELATED"/>
    <property type="match status" value="1"/>
</dbReference>
<accession>A0A2T1HWA3</accession>
<dbReference type="Gene3D" id="3.50.50.100">
    <property type="match status" value="1"/>
</dbReference>
<evidence type="ECO:0000256" key="5">
    <source>
        <dbReference type="ARBA" id="ARBA00023002"/>
    </source>
</evidence>
<evidence type="ECO:0000256" key="4">
    <source>
        <dbReference type="ARBA" id="ARBA00022827"/>
    </source>
</evidence>
<dbReference type="InterPro" id="IPR036188">
    <property type="entry name" value="FAD/NAD-bd_sf"/>
</dbReference>
<keyword evidence="6" id="KW-0520">NAD</keyword>
<dbReference type="PANTHER" id="PTHR43706">
    <property type="entry name" value="NADH DEHYDROGENASE"/>
    <property type="match status" value="1"/>
</dbReference>
<evidence type="ECO:0000259" key="9">
    <source>
        <dbReference type="Pfam" id="PF07992"/>
    </source>
</evidence>
<dbReference type="AlphaFoldDB" id="A0A2T1HWA3"/>
<comment type="catalytic activity">
    <reaction evidence="7">
        <text>a quinone + NADH + H(+) = a quinol + NAD(+)</text>
        <dbReference type="Rhea" id="RHEA:46160"/>
        <dbReference type="ChEBI" id="CHEBI:15378"/>
        <dbReference type="ChEBI" id="CHEBI:24646"/>
        <dbReference type="ChEBI" id="CHEBI:57540"/>
        <dbReference type="ChEBI" id="CHEBI:57945"/>
        <dbReference type="ChEBI" id="CHEBI:132124"/>
        <dbReference type="EC" id="1.6.5.9"/>
    </reaction>
</comment>
<keyword evidence="4" id="KW-0274">FAD</keyword>
<sequence length="206" mass="22278">MRGLGVKVLAGASVDDVRPGSVVIAGRETPCGAVVWGGRDPGDQHHRAPGGPLDRAGRVSVDPTLAIAGRDDAYAIGDCALCLQDGQPLPALAQVAKQQGEYLGRVLGKLGGVPDQPFLFQNQGNAAVVGRNAAVFDFGKHHLRGRVAWLLWALVHVYLLVGFDKRLFVTMQWVWRYLTYERGAQMIMPDGLVSTVEPFLRERARG</sequence>
<dbReference type="Proteomes" id="UP000239772">
    <property type="component" value="Unassembled WGS sequence"/>
</dbReference>
<evidence type="ECO:0000313" key="11">
    <source>
        <dbReference type="Proteomes" id="UP000239772"/>
    </source>
</evidence>
<dbReference type="Pfam" id="PF07992">
    <property type="entry name" value="Pyr_redox_2"/>
    <property type="match status" value="1"/>
</dbReference>
<keyword evidence="8" id="KW-1133">Transmembrane helix</keyword>
<gene>
    <name evidence="10" type="ORF">SLNSH_06135</name>
</gene>
<comment type="caution">
    <text evidence="10">The sequence shown here is derived from an EMBL/GenBank/DDBJ whole genome shotgun (WGS) entry which is preliminary data.</text>
</comment>
<evidence type="ECO:0000256" key="7">
    <source>
        <dbReference type="ARBA" id="ARBA00047599"/>
    </source>
</evidence>
<evidence type="ECO:0000256" key="2">
    <source>
        <dbReference type="ARBA" id="ARBA00012637"/>
    </source>
</evidence>
<keyword evidence="11" id="KW-1185">Reference proteome</keyword>
<dbReference type="GO" id="GO:0050136">
    <property type="term" value="F:NADH dehydrogenase (quinone) (non-electrogenic) activity"/>
    <property type="evidence" value="ECO:0007669"/>
    <property type="project" value="UniProtKB-EC"/>
</dbReference>
<name>A0A2T1HWA3_9HYPH</name>
<keyword evidence="3" id="KW-0285">Flavoprotein</keyword>